<dbReference type="EMBL" id="CP133659">
    <property type="protein sequence ID" value="WMW65623.1"/>
    <property type="molecule type" value="Genomic_DNA"/>
</dbReference>
<evidence type="ECO:0000256" key="3">
    <source>
        <dbReference type="ARBA" id="ARBA00023274"/>
    </source>
</evidence>
<evidence type="ECO:0000256" key="1">
    <source>
        <dbReference type="ARBA" id="ARBA00006471"/>
    </source>
</evidence>
<proteinExistence type="inferred from homology"/>
<name>A0ABY9R496_9BACT</name>
<dbReference type="SUPFAM" id="SSF56047">
    <property type="entry name" value="Ribosomal protein S8"/>
    <property type="match status" value="1"/>
</dbReference>
<dbReference type="Gene3D" id="3.30.1370.30">
    <property type="match status" value="1"/>
</dbReference>
<dbReference type="Gene3D" id="3.30.1490.10">
    <property type="match status" value="1"/>
</dbReference>
<organism evidence="8 9">
    <name type="scientific">Nitratidesulfovibrio liaohensis</name>
    <dbReference type="NCBI Taxonomy" id="2604158"/>
    <lineage>
        <taxon>Bacteria</taxon>
        <taxon>Pseudomonadati</taxon>
        <taxon>Thermodesulfobacteriota</taxon>
        <taxon>Desulfovibrionia</taxon>
        <taxon>Desulfovibrionales</taxon>
        <taxon>Desulfovibrionaceae</taxon>
        <taxon>Nitratidesulfovibrio</taxon>
    </lineage>
</organism>
<keyword evidence="9" id="KW-1185">Reference proteome</keyword>
<dbReference type="HAMAP" id="MF_01302_B">
    <property type="entry name" value="Ribosomal_uS8_B"/>
    <property type="match status" value="1"/>
</dbReference>
<dbReference type="Pfam" id="PF00410">
    <property type="entry name" value="Ribosomal_S8"/>
    <property type="match status" value="1"/>
</dbReference>
<dbReference type="PANTHER" id="PTHR11758">
    <property type="entry name" value="40S RIBOSOMAL PROTEIN S15A"/>
    <property type="match status" value="1"/>
</dbReference>
<evidence type="ECO:0000313" key="9">
    <source>
        <dbReference type="Proteomes" id="UP001180616"/>
    </source>
</evidence>
<dbReference type="NCBIfam" id="NF001109">
    <property type="entry name" value="PRK00136.1"/>
    <property type="match status" value="1"/>
</dbReference>
<comment type="subunit">
    <text evidence="5 6">Part of the 30S ribosomal subunit. Contacts proteins S5 and S12.</text>
</comment>
<evidence type="ECO:0000256" key="5">
    <source>
        <dbReference type="ARBA" id="ARBA00046740"/>
    </source>
</evidence>
<protein>
    <recommendedName>
        <fullName evidence="4 6">Small ribosomal subunit protein uS8</fullName>
    </recommendedName>
</protein>
<gene>
    <name evidence="6 8" type="primary">rpsH</name>
    <name evidence="8" type="ORF">KPS_000112</name>
</gene>
<dbReference type="InterPro" id="IPR047863">
    <property type="entry name" value="Ribosomal_uS8_CS"/>
</dbReference>
<comment type="similarity">
    <text evidence="1 6 7">Belongs to the universal ribosomal protein uS8 family.</text>
</comment>
<evidence type="ECO:0000313" key="8">
    <source>
        <dbReference type="EMBL" id="WMW65623.1"/>
    </source>
</evidence>
<dbReference type="Proteomes" id="UP001180616">
    <property type="component" value="Chromosome"/>
</dbReference>
<dbReference type="GO" id="GO:0005840">
    <property type="term" value="C:ribosome"/>
    <property type="evidence" value="ECO:0007669"/>
    <property type="project" value="UniProtKB-KW"/>
</dbReference>
<evidence type="ECO:0000256" key="4">
    <source>
        <dbReference type="ARBA" id="ARBA00035258"/>
    </source>
</evidence>
<evidence type="ECO:0000256" key="6">
    <source>
        <dbReference type="HAMAP-Rule" id="MF_01302"/>
    </source>
</evidence>
<keyword evidence="2 6" id="KW-0689">Ribosomal protein</keyword>
<comment type="function">
    <text evidence="6">One of the primary rRNA binding proteins, it binds directly to 16S rRNA central domain where it helps coordinate assembly of the platform of the 30S subunit.</text>
</comment>
<dbReference type="PROSITE" id="PS00053">
    <property type="entry name" value="RIBOSOMAL_S8"/>
    <property type="match status" value="1"/>
</dbReference>
<reference evidence="8" key="1">
    <citation type="submission" date="2023-09" db="EMBL/GenBank/DDBJ databases">
        <authorList>
            <consortium name="CW5 consortium"/>
            <person name="Lu C.-W."/>
        </authorList>
    </citation>
    <scope>NUCLEOTIDE SEQUENCE</scope>
    <source>
        <strain evidence="8">KPS</strain>
    </source>
</reference>
<evidence type="ECO:0000256" key="2">
    <source>
        <dbReference type="ARBA" id="ARBA00022980"/>
    </source>
</evidence>
<sequence length="126" mass="13802">MLTDPIADMLTRIRNAHLALHKEVSVPRSKIKESIAAILKQEGYIEDVAMEEAEIKISLKYFKGKPVISGLKRVSKPGRRVYVGSTDIPKVQNGLGICILSTSSGVLAGTQARDRKVGGELLCEIW</sequence>
<accession>A0ABY9R496</accession>
<dbReference type="InterPro" id="IPR000630">
    <property type="entry name" value="Ribosomal_uS8"/>
</dbReference>
<dbReference type="InterPro" id="IPR035987">
    <property type="entry name" value="Ribosomal_uS8_sf"/>
</dbReference>
<keyword evidence="6" id="KW-0699">rRNA-binding</keyword>
<evidence type="ECO:0000256" key="7">
    <source>
        <dbReference type="RuleBase" id="RU003660"/>
    </source>
</evidence>
<dbReference type="RefSeq" id="WP_309541602.1">
    <property type="nucleotide sequence ID" value="NZ_CP133659.1"/>
</dbReference>
<keyword evidence="3 6" id="KW-0687">Ribonucleoprotein</keyword>
<keyword evidence="6" id="KW-0694">RNA-binding</keyword>